<evidence type="ECO:0000313" key="2">
    <source>
        <dbReference type="EMBL" id="RXM30406.1"/>
    </source>
</evidence>
<dbReference type="EMBL" id="SCEB01215282">
    <property type="protein sequence ID" value="RXM30406.1"/>
    <property type="molecule type" value="Genomic_DNA"/>
</dbReference>
<reference evidence="2 3" key="1">
    <citation type="submission" date="2019-01" db="EMBL/GenBank/DDBJ databases">
        <title>Draft Genome and Complete Hox-Cluster Characterization of the Sterlet Sturgeon (Acipenser ruthenus).</title>
        <authorList>
            <person name="Wei Q."/>
        </authorList>
    </citation>
    <scope>NUCLEOTIDE SEQUENCE [LARGE SCALE GENOMIC DNA]</scope>
    <source>
        <strain evidence="2">WHYD16114868_AA</strain>
        <tissue evidence="2">Blood</tissue>
    </source>
</reference>
<feature type="compositionally biased region" description="Low complexity" evidence="1">
    <location>
        <begin position="52"/>
        <end position="83"/>
    </location>
</feature>
<sequence>MDNDESGSEADWVCEDKSSSSSDSEEDASEVPGPSAQRGCRRSHGRRSNPVAAPARMPATSPASAPAPDPAATSPEAATSPVVVPAPPGTQETGANTVSTSKDTHSATLNSQSPGLVAFEEMVTLVLRPFGEEEEMCV</sequence>
<evidence type="ECO:0000256" key="1">
    <source>
        <dbReference type="SAM" id="MobiDB-lite"/>
    </source>
</evidence>
<organism evidence="2 3">
    <name type="scientific">Acipenser ruthenus</name>
    <name type="common">Sterlet sturgeon</name>
    <dbReference type="NCBI Taxonomy" id="7906"/>
    <lineage>
        <taxon>Eukaryota</taxon>
        <taxon>Metazoa</taxon>
        <taxon>Chordata</taxon>
        <taxon>Craniata</taxon>
        <taxon>Vertebrata</taxon>
        <taxon>Euteleostomi</taxon>
        <taxon>Actinopterygii</taxon>
        <taxon>Chondrostei</taxon>
        <taxon>Acipenseriformes</taxon>
        <taxon>Acipenseridae</taxon>
        <taxon>Acipenser</taxon>
    </lineage>
</organism>
<feature type="compositionally biased region" description="Polar residues" evidence="1">
    <location>
        <begin position="90"/>
        <end position="113"/>
    </location>
</feature>
<name>A0A444U5B9_ACIRT</name>
<protein>
    <submittedName>
        <fullName evidence="2">Uncharacterized protein</fullName>
    </submittedName>
</protein>
<gene>
    <name evidence="2" type="ORF">EOD39_7950</name>
</gene>
<dbReference type="AlphaFoldDB" id="A0A444U5B9"/>
<dbReference type="Proteomes" id="UP000289886">
    <property type="component" value="Unassembled WGS sequence"/>
</dbReference>
<proteinExistence type="predicted"/>
<evidence type="ECO:0000313" key="3">
    <source>
        <dbReference type="Proteomes" id="UP000289886"/>
    </source>
</evidence>
<comment type="caution">
    <text evidence="2">The sequence shown here is derived from an EMBL/GenBank/DDBJ whole genome shotgun (WGS) entry which is preliminary data.</text>
</comment>
<feature type="region of interest" description="Disordered" evidence="1">
    <location>
        <begin position="1"/>
        <end position="113"/>
    </location>
</feature>
<accession>A0A444U5B9</accession>
<keyword evidence="3" id="KW-1185">Reference proteome</keyword>